<name>A0AA46BPE2_9MICO</name>
<organism evidence="3 4">
    <name type="scientific">Dermatophilus congolensis</name>
    <dbReference type="NCBI Taxonomy" id="1863"/>
    <lineage>
        <taxon>Bacteria</taxon>
        <taxon>Bacillati</taxon>
        <taxon>Actinomycetota</taxon>
        <taxon>Actinomycetes</taxon>
        <taxon>Micrococcales</taxon>
        <taxon>Dermatophilaceae</taxon>
        <taxon>Dermatophilus</taxon>
    </lineage>
</organism>
<gene>
    <name evidence="3" type="ORF">NCTC7915_01711</name>
</gene>
<protein>
    <submittedName>
        <fullName evidence="3">Uncharacterized protein</fullName>
    </submittedName>
</protein>
<reference evidence="3 4" key="1">
    <citation type="submission" date="2018-06" db="EMBL/GenBank/DDBJ databases">
        <authorList>
            <consortium name="Pathogen Informatics"/>
            <person name="Doyle S."/>
        </authorList>
    </citation>
    <scope>NUCLEOTIDE SEQUENCE [LARGE SCALE GENOMIC DNA]</scope>
    <source>
        <strain evidence="3 4">NCTC7915</strain>
    </source>
</reference>
<evidence type="ECO:0000313" key="3">
    <source>
        <dbReference type="EMBL" id="STD12045.1"/>
    </source>
</evidence>
<feature type="region of interest" description="Disordered" evidence="1">
    <location>
        <begin position="1"/>
        <end position="29"/>
    </location>
</feature>
<evidence type="ECO:0000256" key="1">
    <source>
        <dbReference type="SAM" id="MobiDB-lite"/>
    </source>
</evidence>
<feature type="transmembrane region" description="Helical" evidence="2">
    <location>
        <begin position="46"/>
        <end position="67"/>
    </location>
</feature>
<dbReference type="RefSeq" id="WP_147279234.1">
    <property type="nucleotide sequence ID" value="NZ_JAAFNO010000001.1"/>
</dbReference>
<sequence length="114" mass="12041">MNAEQTPPTDDESTDASGQPVPQPVTFSGQDPIITARMRVRRSPRYGRFIGVGFICGMLIGLLLDFYAPIWAGGVSGGAVQYSDTSMTMFVVAVIGLVGAFLGCVLALALDRKG</sequence>
<keyword evidence="2" id="KW-1133">Transmembrane helix</keyword>
<comment type="caution">
    <text evidence="3">The sequence shown here is derived from an EMBL/GenBank/DDBJ whole genome shotgun (WGS) entry which is preliminary data.</text>
</comment>
<keyword evidence="2" id="KW-0472">Membrane</keyword>
<dbReference type="AlphaFoldDB" id="A0AA46BPE2"/>
<proteinExistence type="predicted"/>
<dbReference type="EMBL" id="UFYA01000001">
    <property type="protein sequence ID" value="STD12045.1"/>
    <property type="molecule type" value="Genomic_DNA"/>
</dbReference>
<evidence type="ECO:0000313" key="4">
    <source>
        <dbReference type="Proteomes" id="UP000254118"/>
    </source>
</evidence>
<evidence type="ECO:0000256" key="2">
    <source>
        <dbReference type="SAM" id="Phobius"/>
    </source>
</evidence>
<dbReference type="Proteomes" id="UP000254118">
    <property type="component" value="Unassembled WGS sequence"/>
</dbReference>
<accession>A0AA46BPE2</accession>
<keyword evidence="2" id="KW-0812">Transmembrane</keyword>
<feature type="transmembrane region" description="Helical" evidence="2">
    <location>
        <begin position="87"/>
        <end position="110"/>
    </location>
</feature>